<dbReference type="Proteomes" id="UP001264335">
    <property type="component" value="Unassembled WGS sequence"/>
</dbReference>
<dbReference type="RefSeq" id="WP_167494433.1">
    <property type="nucleotide sequence ID" value="NZ_CAAKNX010000031.1"/>
</dbReference>
<protein>
    <submittedName>
        <fullName evidence="1">Uncharacterized protein</fullName>
    </submittedName>
</protein>
<reference evidence="1 2" key="1">
    <citation type="submission" date="2023-03" db="EMBL/GenBank/DDBJ databases">
        <authorList>
            <person name="Shen W."/>
            <person name="Cai J."/>
        </authorList>
    </citation>
    <scope>NUCLEOTIDE SEQUENCE [LARGE SCALE GENOMIC DNA]</scope>
    <source>
        <strain evidence="1 2">Y2</strain>
    </source>
</reference>
<proteinExistence type="predicted"/>
<organism evidence="1 2">
    <name type="scientific">Enterococcus avium</name>
    <name type="common">Streptococcus avium</name>
    <dbReference type="NCBI Taxonomy" id="33945"/>
    <lineage>
        <taxon>Bacteria</taxon>
        <taxon>Bacillati</taxon>
        <taxon>Bacillota</taxon>
        <taxon>Bacilli</taxon>
        <taxon>Lactobacillales</taxon>
        <taxon>Enterococcaceae</taxon>
        <taxon>Enterococcus</taxon>
    </lineage>
</organism>
<sequence length="48" mass="5799">MNRKEALQIGKIIADRWWHHNESTILAKQNIERRKDWEQKKLTTPASK</sequence>
<dbReference type="AlphaFoldDB" id="A0ABD5F3J3"/>
<evidence type="ECO:0000313" key="2">
    <source>
        <dbReference type="Proteomes" id="UP001264335"/>
    </source>
</evidence>
<dbReference type="EMBL" id="JARPWY010000002">
    <property type="protein sequence ID" value="MDT2512840.1"/>
    <property type="molecule type" value="Genomic_DNA"/>
</dbReference>
<comment type="caution">
    <text evidence="1">The sequence shown here is derived from an EMBL/GenBank/DDBJ whole genome shotgun (WGS) entry which is preliminary data.</text>
</comment>
<evidence type="ECO:0000313" key="1">
    <source>
        <dbReference type="EMBL" id="MDT2512840.1"/>
    </source>
</evidence>
<gene>
    <name evidence="1" type="ORF">P7D79_01215</name>
</gene>
<accession>A0ABD5F3J3</accession>
<name>A0ABD5F3J3_ENTAV</name>